<dbReference type="PROSITE" id="PS52029">
    <property type="entry name" value="LD_TPASE"/>
    <property type="match status" value="1"/>
</dbReference>
<dbReference type="InterPro" id="IPR038063">
    <property type="entry name" value="Transpep_catalytic_dom"/>
</dbReference>
<name>A0A7G9GY04_9FUSO</name>
<dbReference type="Proteomes" id="UP000515913">
    <property type="component" value="Chromosome"/>
</dbReference>
<dbReference type="GO" id="GO:0008360">
    <property type="term" value="P:regulation of cell shape"/>
    <property type="evidence" value="ECO:0007669"/>
    <property type="project" value="UniProtKB-UniRule"/>
</dbReference>
<accession>A0A7G9GY04</accession>
<feature type="domain" description="L,D-TPase catalytic" evidence="7">
    <location>
        <begin position="239"/>
        <end position="389"/>
    </location>
</feature>
<evidence type="ECO:0000256" key="6">
    <source>
        <dbReference type="PROSITE-ProRule" id="PRU01373"/>
    </source>
</evidence>
<dbReference type="Gene3D" id="2.30.30.40">
    <property type="entry name" value="SH3 Domains"/>
    <property type="match status" value="1"/>
</dbReference>
<dbReference type="Pfam" id="PF03734">
    <property type="entry name" value="YkuD"/>
    <property type="match status" value="1"/>
</dbReference>
<reference evidence="8 9" key="1">
    <citation type="submission" date="2020-08" db="EMBL/GenBank/DDBJ databases">
        <authorList>
            <person name="Liu C."/>
            <person name="Sun Q."/>
        </authorList>
    </citation>
    <scope>NUCLEOTIDE SEQUENCE [LARGE SCALE GENOMIC DNA]</scope>
    <source>
        <strain evidence="8 9">NSJ-57</strain>
    </source>
</reference>
<dbReference type="SUPFAM" id="SSF141523">
    <property type="entry name" value="L,D-transpeptidase catalytic domain-like"/>
    <property type="match status" value="1"/>
</dbReference>
<keyword evidence="9" id="KW-1185">Reference proteome</keyword>
<sequence length="390" mass="44946">MKYLKFIFIQMFILLSFNLFGISGQEDWSTIAVYDNKIPENIIVNEKYSGGHPKVLDYVFVRSRTANLRDAPSTKGKILKKYYYNTKLTALKKIYDYGNTWFYVEDSKGTKGYISANMVRKRVFRFQKALDKINELENFITEQQKLGRKLASTNSYVPNPNNQNFKRQKDKYGTSLDQSIIGKVVNSKEEIYIPDRSILSIIEKGNKTSKVKVASIKEELIVSNSSLSTNPQVKSNFTKVVAIDVANQNMIIFEKNNNKWEVISYVYSKTGIESQLGFETPKGFFIAPMAKYVMPYNGEGGGRQGYARYAIRFSGGGYLHGTPINYDEEINKEFFMKQKEITLGTFTGTRKCIRTTEEHAKFLFDWIVKAPNRKQNEQRPDDNVMFVIFN</sequence>
<evidence type="ECO:0000256" key="2">
    <source>
        <dbReference type="ARBA" id="ARBA00022679"/>
    </source>
</evidence>
<dbReference type="GO" id="GO:0071555">
    <property type="term" value="P:cell wall organization"/>
    <property type="evidence" value="ECO:0007669"/>
    <property type="project" value="UniProtKB-UniRule"/>
</dbReference>
<proteinExistence type="predicted"/>
<evidence type="ECO:0000256" key="4">
    <source>
        <dbReference type="ARBA" id="ARBA00022984"/>
    </source>
</evidence>
<dbReference type="KEGG" id="fho:H9Q81_02265"/>
<organism evidence="8 9">
    <name type="scientific">Fusobacterium hominis</name>
    <dbReference type="NCBI Taxonomy" id="2764326"/>
    <lineage>
        <taxon>Bacteria</taxon>
        <taxon>Fusobacteriati</taxon>
        <taxon>Fusobacteriota</taxon>
        <taxon>Fusobacteriia</taxon>
        <taxon>Fusobacteriales</taxon>
        <taxon>Fusobacteriaceae</taxon>
        <taxon>Fusobacterium</taxon>
    </lineage>
</organism>
<gene>
    <name evidence="8" type="ORF">H9Q81_02265</name>
</gene>
<keyword evidence="3 6" id="KW-0133">Cell shape</keyword>
<evidence type="ECO:0000256" key="5">
    <source>
        <dbReference type="ARBA" id="ARBA00023316"/>
    </source>
</evidence>
<keyword evidence="4 6" id="KW-0573">Peptidoglycan synthesis</keyword>
<evidence type="ECO:0000259" key="7">
    <source>
        <dbReference type="PROSITE" id="PS52029"/>
    </source>
</evidence>
<dbReference type="SMART" id="SM00287">
    <property type="entry name" value="SH3b"/>
    <property type="match status" value="1"/>
</dbReference>
<evidence type="ECO:0000256" key="3">
    <source>
        <dbReference type="ARBA" id="ARBA00022960"/>
    </source>
</evidence>
<dbReference type="InterPro" id="IPR003646">
    <property type="entry name" value="SH3-like_bac-type"/>
</dbReference>
<keyword evidence="5 6" id="KW-0961">Cell wall biogenesis/degradation</keyword>
<evidence type="ECO:0000256" key="1">
    <source>
        <dbReference type="ARBA" id="ARBA00004752"/>
    </source>
</evidence>
<evidence type="ECO:0000313" key="8">
    <source>
        <dbReference type="EMBL" id="QNM15686.1"/>
    </source>
</evidence>
<feature type="active site" description="Nucleophile" evidence="6">
    <location>
        <position position="352"/>
    </location>
</feature>
<dbReference type="GO" id="GO:0016740">
    <property type="term" value="F:transferase activity"/>
    <property type="evidence" value="ECO:0007669"/>
    <property type="project" value="UniProtKB-KW"/>
</dbReference>
<dbReference type="AlphaFoldDB" id="A0A7G9GY04"/>
<evidence type="ECO:0000313" key="9">
    <source>
        <dbReference type="Proteomes" id="UP000515913"/>
    </source>
</evidence>
<comment type="pathway">
    <text evidence="1 6">Cell wall biogenesis; peptidoglycan biosynthesis.</text>
</comment>
<dbReference type="Gene3D" id="2.40.440.10">
    <property type="entry name" value="L,D-transpeptidase catalytic domain-like"/>
    <property type="match status" value="1"/>
</dbReference>
<dbReference type="EMBL" id="CP060637">
    <property type="protein sequence ID" value="QNM15686.1"/>
    <property type="molecule type" value="Genomic_DNA"/>
</dbReference>
<dbReference type="InterPro" id="IPR005490">
    <property type="entry name" value="LD_TPept_cat_dom"/>
</dbReference>
<keyword evidence="2" id="KW-0808">Transferase</keyword>
<protein>
    <submittedName>
        <fullName evidence="8">SH3 domain-containing protein</fullName>
    </submittedName>
</protein>
<dbReference type="CDD" id="cd16913">
    <property type="entry name" value="YkuD_like"/>
    <property type="match status" value="1"/>
</dbReference>
<feature type="active site" description="Proton donor/acceptor" evidence="6">
    <location>
        <position position="320"/>
    </location>
</feature>
<dbReference type="UniPathway" id="UPA00219"/>
<dbReference type="Pfam" id="PF08239">
    <property type="entry name" value="SH3_3"/>
    <property type="match status" value="1"/>
</dbReference>
<dbReference type="RefSeq" id="WP_101475002.1">
    <property type="nucleotide sequence ID" value="NZ_CP060637.1"/>
</dbReference>
<dbReference type="GO" id="GO:0009252">
    <property type="term" value="P:peptidoglycan biosynthetic process"/>
    <property type="evidence" value="ECO:0007669"/>
    <property type="project" value="UniProtKB-UniPathway"/>
</dbReference>